<organism evidence="1 2">
    <name type="scientific">Aspergillus brunneoviolaceus CBS 621.78</name>
    <dbReference type="NCBI Taxonomy" id="1450534"/>
    <lineage>
        <taxon>Eukaryota</taxon>
        <taxon>Fungi</taxon>
        <taxon>Dikarya</taxon>
        <taxon>Ascomycota</taxon>
        <taxon>Pezizomycotina</taxon>
        <taxon>Eurotiomycetes</taxon>
        <taxon>Eurotiomycetidae</taxon>
        <taxon>Eurotiales</taxon>
        <taxon>Aspergillaceae</taxon>
        <taxon>Aspergillus</taxon>
        <taxon>Aspergillus subgen. Circumdati</taxon>
    </lineage>
</organism>
<name>A0ACD1GIX0_9EURO</name>
<evidence type="ECO:0000313" key="2">
    <source>
        <dbReference type="Proteomes" id="UP000249057"/>
    </source>
</evidence>
<keyword evidence="2" id="KW-1185">Reference proteome</keyword>
<gene>
    <name evidence="1" type="ORF">BO95DRAFT_428629</name>
</gene>
<accession>A0ACD1GIX0</accession>
<protein>
    <submittedName>
        <fullName evidence="1">Uncharacterized protein</fullName>
    </submittedName>
</protein>
<proteinExistence type="predicted"/>
<dbReference type="EMBL" id="KZ825319">
    <property type="protein sequence ID" value="RAH49213.1"/>
    <property type="molecule type" value="Genomic_DNA"/>
</dbReference>
<dbReference type="Proteomes" id="UP000249057">
    <property type="component" value="Unassembled WGS sequence"/>
</dbReference>
<reference evidence="1" key="1">
    <citation type="submission" date="2018-02" db="EMBL/GenBank/DDBJ databases">
        <title>The genomes of Aspergillus section Nigri reveals drivers in fungal speciation.</title>
        <authorList>
            <consortium name="DOE Joint Genome Institute"/>
            <person name="Vesth T.C."/>
            <person name="Nybo J."/>
            <person name="Theobald S."/>
            <person name="Brandl J."/>
            <person name="Frisvad J.C."/>
            <person name="Nielsen K.F."/>
            <person name="Lyhne E.K."/>
            <person name="Kogle M.E."/>
            <person name="Kuo A."/>
            <person name="Riley R."/>
            <person name="Clum A."/>
            <person name="Nolan M."/>
            <person name="Lipzen A."/>
            <person name="Salamov A."/>
            <person name="Henrissat B."/>
            <person name="Wiebenga A."/>
            <person name="De vries R.P."/>
            <person name="Grigoriev I.V."/>
            <person name="Mortensen U.H."/>
            <person name="Andersen M.R."/>
            <person name="Baker S.E."/>
        </authorList>
    </citation>
    <scope>NUCLEOTIDE SEQUENCE</scope>
    <source>
        <strain evidence="1">CBS 621.78</strain>
    </source>
</reference>
<sequence length="262" mass="29386">MFDTLDPFSYDRLSDLAKTPFMHLQVLAGGSYKSAERPSPATYIFVVRAKARGHVVLESHRIIKLLQNSILNSGDTKHGEREWASQTTPRANHIRDQLDQRNRSKSPDAACVKCPPRMIEGLEQVGGYRLARKRAAEKERIAKKKSPPIGKIVLARIQWSFQASHTATMRRNETVGLLCKIVVNPDHRVDDRPPYGVKLCDARVLPSCRTPSTTSFCHAGSESLFSKQRNVAFIRGRIRAFRIANASSSYIIANFTQTVDSP</sequence>
<evidence type="ECO:0000313" key="1">
    <source>
        <dbReference type="EMBL" id="RAH49213.1"/>
    </source>
</evidence>